<comment type="similarity">
    <text evidence="2">Belongs to the tumor necrosis factor family.</text>
</comment>
<keyword evidence="5" id="KW-0472">Membrane</keyword>
<dbReference type="PANTHER" id="PTHR11471">
    <property type="entry name" value="TUMOR NECROSIS FACTOR FAMILY MEMBER"/>
    <property type="match status" value="1"/>
</dbReference>
<evidence type="ECO:0000256" key="4">
    <source>
        <dbReference type="ARBA" id="ARBA00022514"/>
    </source>
</evidence>
<dbReference type="Gene3D" id="2.60.120.40">
    <property type="match status" value="1"/>
</dbReference>
<evidence type="ECO:0000313" key="11">
    <source>
        <dbReference type="Ensembl" id="ENSFCTP00005044206.1"/>
    </source>
</evidence>
<dbReference type="Ensembl" id="ENSFCTT00005060198.1">
    <property type="protein sequence ID" value="ENSFCTP00005044206.1"/>
    <property type="gene ID" value="ENSFCTG00005020950.1"/>
</dbReference>
<reference evidence="11" key="2">
    <citation type="submission" date="2025-08" db="UniProtKB">
        <authorList>
            <consortium name="Ensembl"/>
        </authorList>
    </citation>
    <scope>IDENTIFICATION</scope>
    <source>
        <strain evidence="11">breed Abyssinian</strain>
    </source>
</reference>
<dbReference type="PRINTS" id="PR01234">
    <property type="entry name" value="TNECROSISFCT"/>
</dbReference>
<keyword evidence="9" id="KW-0732">Signal</keyword>
<dbReference type="PANTHER" id="PTHR11471:SF29">
    <property type="entry name" value="LYMPHOTOXIN-BETA"/>
    <property type="match status" value="1"/>
</dbReference>
<dbReference type="InterPro" id="IPR006052">
    <property type="entry name" value="TNF_dom"/>
</dbReference>
<dbReference type="SMART" id="SM00207">
    <property type="entry name" value="TNF"/>
    <property type="match status" value="1"/>
</dbReference>
<proteinExistence type="inferred from homology"/>
<gene>
    <name evidence="11" type="primary">LHFPL6</name>
</gene>
<dbReference type="SUPFAM" id="SSF49842">
    <property type="entry name" value="TNF-like"/>
    <property type="match status" value="1"/>
</dbReference>
<evidence type="ECO:0000256" key="2">
    <source>
        <dbReference type="ARBA" id="ARBA00008670"/>
    </source>
</evidence>
<evidence type="ECO:0000256" key="6">
    <source>
        <dbReference type="ARBA" id="ARBA00023180"/>
    </source>
</evidence>
<name>A0ABI7ZAG1_FELCA</name>
<dbReference type="PROSITE" id="PS50049">
    <property type="entry name" value="THD_2"/>
    <property type="match status" value="1"/>
</dbReference>
<evidence type="ECO:0000256" key="7">
    <source>
        <dbReference type="ARBA" id="ARBA00030168"/>
    </source>
</evidence>
<protein>
    <recommendedName>
        <fullName evidence="3">Lymphotoxin-beta</fullName>
    </recommendedName>
    <alternativeName>
        <fullName evidence="7">Tumor necrosis factor C</fullName>
    </alternativeName>
    <alternativeName>
        <fullName evidence="8">Tumor necrosis factor ligand superfamily member 3</fullName>
    </alternativeName>
</protein>
<evidence type="ECO:0000313" key="12">
    <source>
        <dbReference type="Proteomes" id="UP000823872"/>
    </source>
</evidence>
<keyword evidence="12" id="KW-1185">Reference proteome</keyword>
<evidence type="ECO:0000256" key="8">
    <source>
        <dbReference type="ARBA" id="ARBA00033262"/>
    </source>
</evidence>
<reference evidence="11" key="3">
    <citation type="submission" date="2025-09" db="UniProtKB">
        <authorList>
            <consortium name="Ensembl"/>
        </authorList>
    </citation>
    <scope>IDENTIFICATION</scope>
    <source>
        <strain evidence="11">breed Abyssinian</strain>
    </source>
</reference>
<dbReference type="InterPro" id="IPR021184">
    <property type="entry name" value="TNF_CS"/>
</dbReference>
<sequence>MWLRLTYLWLCLGGLLPHPAQLAWPSSVGMPCPSLCWPSFQDPVMLLCSDISKLLPCCLAGCSPLPKTYSGLCLCPSTHVLLVLPSREIDVTGTADPGAQAQAQQRLGTQVLPEEEAGKDFSSRLPAAHLIGAWTKGQGLGWEAKKEEAFLRSGTQFSGAEGLALPQDGLYYLYCHVGYRGRAPPAGGGLLDHSVTLRSRLYRTGGAYGPGTPELLLEGAETVTPVLDPSRTHEYGPLWYTSVGFGGLVQLRRGERVYVNISHPDMVDYRRGKTFFGAVMVG</sequence>
<evidence type="ECO:0000259" key="10">
    <source>
        <dbReference type="PROSITE" id="PS50049"/>
    </source>
</evidence>
<evidence type="ECO:0000256" key="5">
    <source>
        <dbReference type="ARBA" id="ARBA00023136"/>
    </source>
</evidence>
<dbReference type="Pfam" id="PF00229">
    <property type="entry name" value="TNF"/>
    <property type="match status" value="1"/>
</dbReference>
<organism evidence="11 12">
    <name type="scientific">Felis catus</name>
    <name type="common">Cat</name>
    <name type="synonym">Felis silvestris catus</name>
    <dbReference type="NCBI Taxonomy" id="9685"/>
    <lineage>
        <taxon>Eukaryota</taxon>
        <taxon>Metazoa</taxon>
        <taxon>Chordata</taxon>
        <taxon>Craniata</taxon>
        <taxon>Vertebrata</taxon>
        <taxon>Euteleostomi</taxon>
        <taxon>Mammalia</taxon>
        <taxon>Eutheria</taxon>
        <taxon>Laurasiatheria</taxon>
        <taxon>Carnivora</taxon>
        <taxon>Feliformia</taxon>
        <taxon>Felidae</taxon>
        <taxon>Felinae</taxon>
        <taxon>Felis</taxon>
    </lineage>
</organism>
<dbReference type="GeneTree" id="ENSGT01060000248544"/>
<dbReference type="PRINTS" id="PR01237">
    <property type="entry name" value="TNFC"/>
</dbReference>
<accession>A0ABI7ZAG1</accession>
<dbReference type="InterPro" id="IPR006053">
    <property type="entry name" value="TNF"/>
</dbReference>
<dbReference type="InterPro" id="IPR002961">
    <property type="entry name" value="TNF_C"/>
</dbReference>
<keyword evidence="4" id="KW-0202">Cytokine</keyword>
<feature type="signal peptide" evidence="9">
    <location>
        <begin position="1"/>
        <end position="22"/>
    </location>
</feature>
<dbReference type="Proteomes" id="UP000823872">
    <property type="component" value="Chromosome B2"/>
</dbReference>
<feature type="chain" id="PRO_5045355151" description="Lymphotoxin-beta" evidence="9">
    <location>
        <begin position="23"/>
        <end position="282"/>
    </location>
</feature>
<evidence type="ECO:0000256" key="1">
    <source>
        <dbReference type="ARBA" id="ARBA00004606"/>
    </source>
</evidence>
<reference evidence="11 12" key="1">
    <citation type="submission" date="2021-02" db="EMBL/GenBank/DDBJ databases">
        <title>Safari Cat Assemblies.</title>
        <authorList>
            <person name="Bredemeyer K.R."/>
            <person name="Murphy W.J."/>
        </authorList>
    </citation>
    <scope>NUCLEOTIDE SEQUENCE [LARGE SCALE GENOMIC DNA]</scope>
</reference>
<feature type="domain" description="THD" evidence="10">
    <location>
        <begin position="126"/>
        <end position="281"/>
    </location>
</feature>
<evidence type="ECO:0000256" key="3">
    <source>
        <dbReference type="ARBA" id="ARBA00017745"/>
    </source>
</evidence>
<dbReference type="CDD" id="cd00184">
    <property type="entry name" value="TNF"/>
    <property type="match status" value="1"/>
</dbReference>
<dbReference type="PROSITE" id="PS00251">
    <property type="entry name" value="THD_1"/>
    <property type="match status" value="1"/>
</dbReference>
<evidence type="ECO:0000256" key="9">
    <source>
        <dbReference type="SAM" id="SignalP"/>
    </source>
</evidence>
<keyword evidence="6" id="KW-0325">Glycoprotein</keyword>
<dbReference type="InterPro" id="IPR008983">
    <property type="entry name" value="Tumour_necrosis_fac-like_dom"/>
</dbReference>
<comment type="subcellular location">
    <subcellularLocation>
        <location evidence="1">Membrane</location>
        <topology evidence="1">Single-pass type II membrane protein</topology>
    </subcellularLocation>
</comment>